<evidence type="ECO:0000256" key="7">
    <source>
        <dbReference type="ARBA" id="ARBA00022842"/>
    </source>
</evidence>
<dbReference type="Pfam" id="PF00293">
    <property type="entry name" value="NUDIX"/>
    <property type="match status" value="1"/>
</dbReference>
<name>A0A844YZ15_9SPHN</name>
<sequence length="297" mass="32238">MRIAFTGHGLDRADHMRVDAAALAVARRQDDARVLVLDGLQPVLDAANALVWRGVSADDGELIFLGLAGGTPLFAPVPPEGDDRPAYLQRPAWKEISLLPAADLAIYGGARSLMDWHARHRFCARCGAPTHLAKGGWQRDCGTCQAMHFPRTDPVTIMLVENDGALLLGRGKNFPEHRYSALAGFVEPGESVEDAVAREVLEESGVRVHSVSYVASQPWPFPSQLMIGCHALADSRDLVVDYSELADARWFAREEVAAALAAPVDVGLGGELGQLAFLPPPPTAIARNLLEWWLERQ</sequence>
<dbReference type="NCBIfam" id="NF001299">
    <property type="entry name" value="PRK00241.1"/>
    <property type="match status" value="1"/>
</dbReference>
<evidence type="ECO:0000256" key="9">
    <source>
        <dbReference type="ARBA" id="ARBA00023679"/>
    </source>
</evidence>
<dbReference type="InterPro" id="IPR050241">
    <property type="entry name" value="NAD-cap_RNA_hydrolase_NudC"/>
</dbReference>
<keyword evidence="6 11" id="KW-0378">Hydrolase</keyword>
<dbReference type="InterPro" id="IPR000086">
    <property type="entry name" value="NUDIX_hydrolase_dom"/>
</dbReference>
<dbReference type="AlphaFoldDB" id="A0A844YZ15"/>
<dbReference type="OrthoDB" id="9791656at2"/>
<dbReference type="GO" id="GO:0019677">
    <property type="term" value="P:NAD+ catabolic process"/>
    <property type="evidence" value="ECO:0007669"/>
    <property type="project" value="TreeGrafter"/>
</dbReference>
<dbReference type="GO" id="GO:0035529">
    <property type="term" value="F:NADH pyrophosphatase activity"/>
    <property type="evidence" value="ECO:0007669"/>
    <property type="project" value="TreeGrafter"/>
</dbReference>
<dbReference type="Pfam" id="PF09297">
    <property type="entry name" value="Zn_ribbon_NUD"/>
    <property type="match status" value="1"/>
</dbReference>
<dbReference type="GO" id="GO:0005829">
    <property type="term" value="C:cytosol"/>
    <property type="evidence" value="ECO:0007669"/>
    <property type="project" value="TreeGrafter"/>
</dbReference>
<evidence type="ECO:0000256" key="5">
    <source>
        <dbReference type="ARBA" id="ARBA00022723"/>
    </source>
</evidence>
<protein>
    <recommendedName>
        <fullName evidence="4">NAD(+) diphosphatase</fullName>
        <ecNumber evidence="4">3.6.1.22</ecNumber>
    </recommendedName>
</protein>
<dbReference type="GO" id="GO:0006742">
    <property type="term" value="P:NADP+ catabolic process"/>
    <property type="evidence" value="ECO:0007669"/>
    <property type="project" value="TreeGrafter"/>
</dbReference>
<dbReference type="SUPFAM" id="SSF55811">
    <property type="entry name" value="Nudix"/>
    <property type="match status" value="1"/>
</dbReference>
<evidence type="ECO:0000313" key="12">
    <source>
        <dbReference type="Proteomes" id="UP000466966"/>
    </source>
</evidence>
<evidence type="ECO:0000313" key="11">
    <source>
        <dbReference type="EMBL" id="MXO71327.1"/>
    </source>
</evidence>
<dbReference type="InterPro" id="IPR020084">
    <property type="entry name" value="NUDIX_hydrolase_CS"/>
</dbReference>
<evidence type="ECO:0000256" key="2">
    <source>
        <dbReference type="ARBA" id="ARBA00001947"/>
    </source>
</evidence>
<feature type="domain" description="Nudix hydrolase" evidence="10">
    <location>
        <begin position="150"/>
        <end position="274"/>
    </location>
</feature>
<comment type="cofactor">
    <cofactor evidence="2">
        <name>Zn(2+)</name>
        <dbReference type="ChEBI" id="CHEBI:29105"/>
    </cofactor>
</comment>
<keyword evidence="5" id="KW-0479">Metal-binding</keyword>
<evidence type="ECO:0000256" key="1">
    <source>
        <dbReference type="ARBA" id="ARBA00001946"/>
    </source>
</evidence>
<dbReference type="PANTHER" id="PTHR42904:SF6">
    <property type="entry name" value="NAD-CAPPED RNA HYDROLASE NUDT12"/>
    <property type="match status" value="1"/>
</dbReference>
<dbReference type="InterPro" id="IPR049734">
    <property type="entry name" value="NudC-like_C"/>
</dbReference>
<dbReference type="CDD" id="cd03429">
    <property type="entry name" value="NUDIX_NADH_pyrophosphatase_Nudt13"/>
    <property type="match status" value="1"/>
</dbReference>
<evidence type="ECO:0000259" key="10">
    <source>
        <dbReference type="PROSITE" id="PS51462"/>
    </source>
</evidence>
<dbReference type="PROSITE" id="PS00893">
    <property type="entry name" value="NUDIX_BOX"/>
    <property type="match status" value="1"/>
</dbReference>
<keyword evidence="8" id="KW-0520">NAD</keyword>
<evidence type="ECO:0000256" key="6">
    <source>
        <dbReference type="ARBA" id="ARBA00022801"/>
    </source>
</evidence>
<dbReference type="EC" id="3.6.1.22" evidence="4"/>
<dbReference type="InterPro" id="IPR015797">
    <property type="entry name" value="NUDIX_hydrolase-like_dom_sf"/>
</dbReference>
<comment type="caution">
    <text evidence="11">The sequence shown here is derived from an EMBL/GenBank/DDBJ whole genome shotgun (WGS) entry which is preliminary data.</text>
</comment>
<comment type="catalytic activity">
    <reaction evidence="9">
        <text>a 5'-end NAD(+)-phospho-ribonucleoside in mRNA + H2O = a 5'-end phospho-adenosine-phospho-ribonucleoside in mRNA + beta-nicotinamide D-ribonucleotide + 2 H(+)</text>
        <dbReference type="Rhea" id="RHEA:60876"/>
        <dbReference type="Rhea" id="RHEA-COMP:15698"/>
        <dbReference type="Rhea" id="RHEA-COMP:15719"/>
        <dbReference type="ChEBI" id="CHEBI:14649"/>
        <dbReference type="ChEBI" id="CHEBI:15377"/>
        <dbReference type="ChEBI" id="CHEBI:15378"/>
        <dbReference type="ChEBI" id="CHEBI:144029"/>
        <dbReference type="ChEBI" id="CHEBI:144051"/>
    </reaction>
    <physiologicalReaction direction="left-to-right" evidence="9">
        <dbReference type="Rhea" id="RHEA:60877"/>
    </physiologicalReaction>
</comment>
<accession>A0A844YZ15</accession>
<dbReference type="PROSITE" id="PS51462">
    <property type="entry name" value="NUDIX"/>
    <property type="match status" value="1"/>
</dbReference>
<dbReference type="GO" id="GO:0046872">
    <property type="term" value="F:metal ion binding"/>
    <property type="evidence" value="ECO:0007669"/>
    <property type="project" value="UniProtKB-KW"/>
</dbReference>
<dbReference type="Gene3D" id="3.90.79.20">
    <property type="match status" value="1"/>
</dbReference>
<keyword evidence="12" id="KW-1185">Reference proteome</keyword>
<reference evidence="11 12" key="1">
    <citation type="submission" date="2019-12" db="EMBL/GenBank/DDBJ databases">
        <title>Genomic-based taxomic classification of the family Erythrobacteraceae.</title>
        <authorList>
            <person name="Xu L."/>
        </authorList>
    </citation>
    <scope>NUCLEOTIDE SEQUENCE [LARGE SCALE GENOMIC DNA]</scope>
    <source>
        <strain evidence="11 12">M0322</strain>
    </source>
</reference>
<comment type="cofactor">
    <cofactor evidence="1">
        <name>Mg(2+)</name>
        <dbReference type="ChEBI" id="CHEBI:18420"/>
    </cofactor>
</comment>
<dbReference type="InterPro" id="IPR015375">
    <property type="entry name" value="NADH_PPase-like_N"/>
</dbReference>
<comment type="similarity">
    <text evidence="3">Belongs to the Nudix hydrolase family. NudC subfamily.</text>
</comment>
<dbReference type="Proteomes" id="UP000466966">
    <property type="component" value="Unassembled WGS sequence"/>
</dbReference>
<dbReference type="EMBL" id="WTYV01000002">
    <property type="protein sequence ID" value="MXO71327.1"/>
    <property type="molecule type" value="Genomic_DNA"/>
</dbReference>
<dbReference type="Pfam" id="PF09296">
    <property type="entry name" value="NUDIX-like"/>
    <property type="match status" value="1"/>
</dbReference>
<evidence type="ECO:0000256" key="3">
    <source>
        <dbReference type="ARBA" id="ARBA00009595"/>
    </source>
</evidence>
<evidence type="ECO:0000256" key="8">
    <source>
        <dbReference type="ARBA" id="ARBA00023027"/>
    </source>
</evidence>
<dbReference type="RefSeq" id="WP_160771256.1">
    <property type="nucleotide sequence ID" value="NZ_WTYV01000002.1"/>
</dbReference>
<evidence type="ECO:0000256" key="4">
    <source>
        <dbReference type="ARBA" id="ARBA00012381"/>
    </source>
</evidence>
<dbReference type="InterPro" id="IPR015376">
    <property type="entry name" value="Znr_NADH_PPase"/>
</dbReference>
<dbReference type="Gene3D" id="3.90.79.10">
    <property type="entry name" value="Nucleoside Triphosphate Pyrophosphohydrolase"/>
    <property type="match status" value="1"/>
</dbReference>
<keyword evidence="7" id="KW-0460">Magnesium</keyword>
<gene>
    <name evidence="11" type="primary">nudC</name>
    <name evidence="11" type="ORF">GRI99_06695</name>
</gene>
<dbReference type="PANTHER" id="PTHR42904">
    <property type="entry name" value="NUDIX HYDROLASE, NUDC SUBFAMILY"/>
    <property type="match status" value="1"/>
</dbReference>
<organism evidence="11 12">
    <name type="scientific">Alteraurantiacibacter buctensis</name>
    <dbReference type="NCBI Taxonomy" id="1503981"/>
    <lineage>
        <taxon>Bacteria</taxon>
        <taxon>Pseudomonadati</taxon>
        <taxon>Pseudomonadota</taxon>
        <taxon>Alphaproteobacteria</taxon>
        <taxon>Sphingomonadales</taxon>
        <taxon>Erythrobacteraceae</taxon>
        <taxon>Alteraurantiacibacter</taxon>
    </lineage>
</organism>
<proteinExistence type="inferred from homology"/>